<name>A0A4R2LFX2_9FIRM</name>
<dbReference type="InterPro" id="IPR000014">
    <property type="entry name" value="PAS"/>
</dbReference>
<dbReference type="InterPro" id="IPR035965">
    <property type="entry name" value="PAS-like_dom_sf"/>
</dbReference>
<dbReference type="SUPFAM" id="SSF46689">
    <property type="entry name" value="Homeodomain-like"/>
    <property type="match status" value="1"/>
</dbReference>
<evidence type="ECO:0000256" key="2">
    <source>
        <dbReference type="ARBA" id="ARBA00022797"/>
    </source>
</evidence>
<keyword evidence="3" id="KW-0067">ATP-binding</keyword>
<sequence>MEKVTTIEEKYEFYEDVFDNMPDAVYVLDDKGNMIYVNYAMIKKFDLPRDRLLQYNVFDMYDDGLIDYVISRNVYEQKKEVVMCQRIFNSHGKEQMQMVSQMPIFNDKGDIRYIIGVMRDMEELIGYYYDALNKYQAVKEIENKQPSDNKLLVYNSPQMSDLIRVMNNVASTDANILIQGESGTGKEVLAEYIHEMSERRDKEMVRINCAAFPETLLESELFGYEKGAFTGALGSGKKGLIETANESTLFLDEINSLPLALQGKILRTIETKMVQRIGSDRPKRINFRLIAATNEDLSECIKKKTFRADLYYRLNVIPAIIPPLRERPSDIEPLIVYFLNKYCKKYGREKTFSPEVMNILKNYSWPGNVRELKNFVERIVLISASSVYCIKKIPPQMLDGQLMVPSGQSGEGITGCQFDSRMSLEENLNAFEKQIIESVVQRYGSGKSAAEVLKVNQSTISRKMAKYNISYDK</sequence>
<comment type="caution">
    <text evidence="9">The sequence shown here is derived from an EMBL/GenBank/DDBJ whole genome shotgun (WGS) entry which is preliminary data.</text>
</comment>
<reference evidence="9 10" key="1">
    <citation type="submission" date="2019-03" db="EMBL/GenBank/DDBJ databases">
        <title>Genomic Encyclopedia of Type Strains, Phase IV (KMG-IV): sequencing the most valuable type-strain genomes for metagenomic binning, comparative biology and taxonomic classification.</title>
        <authorList>
            <person name="Goeker M."/>
        </authorList>
    </citation>
    <scope>NUCLEOTIDE SEQUENCE [LARGE SCALE GENOMIC DNA]</scope>
    <source>
        <strain evidence="9 10">DSM 28559</strain>
    </source>
</reference>
<dbReference type="Gene3D" id="3.40.50.300">
    <property type="entry name" value="P-loop containing nucleotide triphosphate hydrolases"/>
    <property type="match status" value="1"/>
</dbReference>
<gene>
    <name evidence="9" type="ORF">EV212_102366</name>
</gene>
<dbReference type="Pfam" id="PF25601">
    <property type="entry name" value="AAA_lid_14"/>
    <property type="match status" value="1"/>
</dbReference>
<dbReference type="InterPro" id="IPR025662">
    <property type="entry name" value="Sigma_54_int_dom_ATP-bd_1"/>
</dbReference>
<dbReference type="SUPFAM" id="SSF55785">
    <property type="entry name" value="PYP-like sensor domain (PAS domain)"/>
    <property type="match status" value="1"/>
</dbReference>
<evidence type="ECO:0000259" key="7">
    <source>
        <dbReference type="PROSITE" id="PS50045"/>
    </source>
</evidence>
<dbReference type="Gene3D" id="3.30.450.20">
    <property type="entry name" value="PAS domain"/>
    <property type="match status" value="1"/>
</dbReference>
<keyword evidence="4" id="KW-0805">Transcription regulation</keyword>
<dbReference type="PROSITE" id="PS50045">
    <property type="entry name" value="SIGMA54_INTERACT_4"/>
    <property type="match status" value="1"/>
</dbReference>
<feature type="domain" description="PAS" evidence="8">
    <location>
        <begin position="10"/>
        <end position="61"/>
    </location>
</feature>
<dbReference type="SMART" id="SM00382">
    <property type="entry name" value="AAA"/>
    <property type="match status" value="1"/>
</dbReference>
<dbReference type="InterPro" id="IPR027417">
    <property type="entry name" value="P-loop_NTPase"/>
</dbReference>
<evidence type="ECO:0000313" key="10">
    <source>
        <dbReference type="Proteomes" id="UP000295711"/>
    </source>
</evidence>
<accession>A0A4R2LFX2</accession>
<evidence type="ECO:0000256" key="4">
    <source>
        <dbReference type="ARBA" id="ARBA00023015"/>
    </source>
</evidence>
<dbReference type="InterPro" id="IPR013767">
    <property type="entry name" value="PAS_fold"/>
</dbReference>
<dbReference type="Pfam" id="PF18024">
    <property type="entry name" value="HTH_50"/>
    <property type="match status" value="1"/>
</dbReference>
<dbReference type="InterPro" id="IPR009057">
    <property type="entry name" value="Homeodomain-like_sf"/>
</dbReference>
<evidence type="ECO:0000313" key="9">
    <source>
        <dbReference type="EMBL" id="TCO86048.1"/>
    </source>
</evidence>
<organism evidence="9 10">
    <name type="scientific">Frisingicoccus caecimuris</name>
    <dbReference type="NCBI Taxonomy" id="1796636"/>
    <lineage>
        <taxon>Bacteria</taxon>
        <taxon>Bacillati</taxon>
        <taxon>Bacillota</taxon>
        <taxon>Clostridia</taxon>
        <taxon>Lachnospirales</taxon>
        <taxon>Lachnospiraceae</taxon>
        <taxon>Frisingicoccus</taxon>
    </lineage>
</organism>
<dbReference type="RefSeq" id="WP_132089245.1">
    <property type="nucleotide sequence ID" value="NZ_SLXA01000002.1"/>
</dbReference>
<dbReference type="CDD" id="cd00009">
    <property type="entry name" value="AAA"/>
    <property type="match status" value="1"/>
</dbReference>
<dbReference type="InterPro" id="IPR003593">
    <property type="entry name" value="AAA+_ATPase"/>
</dbReference>
<dbReference type="PROSITE" id="PS00688">
    <property type="entry name" value="SIGMA54_INTERACT_3"/>
    <property type="match status" value="1"/>
</dbReference>
<keyword evidence="1" id="KW-0547">Nucleotide-binding</keyword>
<dbReference type="CDD" id="cd00130">
    <property type="entry name" value="PAS"/>
    <property type="match status" value="1"/>
</dbReference>
<dbReference type="PROSITE" id="PS50112">
    <property type="entry name" value="PAS"/>
    <property type="match status" value="1"/>
</dbReference>
<dbReference type="EMBL" id="SLXA01000002">
    <property type="protein sequence ID" value="TCO86048.1"/>
    <property type="molecule type" value="Genomic_DNA"/>
</dbReference>
<dbReference type="OrthoDB" id="9764280at2"/>
<dbReference type="InterPro" id="IPR002078">
    <property type="entry name" value="Sigma_54_int"/>
</dbReference>
<dbReference type="Gene3D" id="1.10.8.60">
    <property type="match status" value="1"/>
</dbReference>
<dbReference type="InterPro" id="IPR030828">
    <property type="entry name" value="HTH_TyrR"/>
</dbReference>
<evidence type="ECO:0000256" key="3">
    <source>
        <dbReference type="ARBA" id="ARBA00022840"/>
    </source>
</evidence>
<dbReference type="Pfam" id="PF00158">
    <property type="entry name" value="Sigma54_activat"/>
    <property type="match status" value="1"/>
</dbReference>
<evidence type="ECO:0000256" key="6">
    <source>
        <dbReference type="ARBA" id="ARBA00029500"/>
    </source>
</evidence>
<dbReference type="NCBIfam" id="TIGR00229">
    <property type="entry name" value="sensory_box"/>
    <property type="match status" value="1"/>
</dbReference>
<dbReference type="Proteomes" id="UP000295711">
    <property type="component" value="Unassembled WGS sequence"/>
</dbReference>
<dbReference type="GO" id="GO:0003677">
    <property type="term" value="F:DNA binding"/>
    <property type="evidence" value="ECO:0007669"/>
    <property type="project" value="UniProtKB-KW"/>
</dbReference>
<evidence type="ECO:0000259" key="8">
    <source>
        <dbReference type="PROSITE" id="PS50112"/>
    </source>
</evidence>
<dbReference type="SMART" id="SM00091">
    <property type="entry name" value="PAS"/>
    <property type="match status" value="1"/>
</dbReference>
<keyword evidence="10" id="KW-1185">Reference proteome</keyword>
<dbReference type="PROSITE" id="PS00675">
    <property type="entry name" value="SIGMA54_INTERACT_1"/>
    <property type="match status" value="1"/>
</dbReference>
<dbReference type="GO" id="GO:0006355">
    <property type="term" value="P:regulation of DNA-templated transcription"/>
    <property type="evidence" value="ECO:0007669"/>
    <property type="project" value="InterPro"/>
</dbReference>
<dbReference type="InterPro" id="IPR025944">
    <property type="entry name" value="Sigma_54_int_dom_CS"/>
</dbReference>
<dbReference type="PANTHER" id="PTHR32071">
    <property type="entry name" value="TRANSCRIPTIONAL REGULATORY PROTEIN"/>
    <property type="match status" value="1"/>
</dbReference>
<keyword evidence="2" id="KW-0058">Aromatic hydrocarbons catabolism</keyword>
<keyword evidence="5" id="KW-0804">Transcription</keyword>
<protein>
    <recommendedName>
        <fullName evidence="6">HTH-type transcriptional regulatory protein TyrR</fullName>
    </recommendedName>
</protein>
<dbReference type="InterPro" id="IPR058031">
    <property type="entry name" value="AAA_lid_NorR"/>
</dbReference>
<dbReference type="Gene3D" id="1.10.10.60">
    <property type="entry name" value="Homeodomain-like"/>
    <property type="match status" value="1"/>
</dbReference>
<proteinExistence type="predicted"/>
<dbReference type="Pfam" id="PF00989">
    <property type="entry name" value="PAS"/>
    <property type="match status" value="1"/>
</dbReference>
<feature type="domain" description="Sigma-54 factor interaction" evidence="7">
    <location>
        <begin position="152"/>
        <end position="381"/>
    </location>
</feature>
<evidence type="ECO:0000256" key="5">
    <source>
        <dbReference type="ARBA" id="ARBA00023163"/>
    </source>
</evidence>
<dbReference type="FunFam" id="3.40.50.300:FF:000006">
    <property type="entry name" value="DNA-binding transcriptional regulator NtrC"/>
    <property type="match status" value="1"/>
</dbReference>
<dbReference type="SUPFAM" id="SSF52540">
    <property type="entry name" value="P-loop containing nucleoside triphosphate hydrolases"/>
    <property type="match status" value="1"/>
</dbReference>
<evidence type="ECO:0000256" key="1">
    <source>
        <dbReference type="ARBA" id="ARBA00022741"/>
    </source>
</evidence>
<dbReference type="AlphaFoldDB" id="A0A4R2LFX2"/>
<dbReference type="GO" id="GO:0005524">
    <property type="term" value="F:ATP binding"/>
    <property type="evidence" value="ECO:0007669"/>
    <property type="project" value="UniProtKB-KW"/>
</dbReference>